<comment type="subcellular location">
    <subcellularLocation>
        <location evidence="1 9">Cytoplasm</location>
    </subcellularLocation>
</comment>
<evidence type="ECO:0000256" key="3">
    <source>
        <dbReference type="ARBA" id="ARBA00022490"/>
    </source>
</evidence>
<dbReference type="InterPro" id="IPR010084">
    <property type="entry name" value="FabZ"/>
</dbReference>
<keyword evidence="5 9" id="KW-0441">Lipid A biosynthesis</keyword>
<evidence type="ECO:0000256" key="2">
    <source>
        <dbReference type="ARBA" id="ARBA00009174"/>
    </source>
</evidence>
<dbReference type="PANTHER" id="PTHR30272">
    <property type="entry name" value="3-HYDROXYACYL-[ACYL-CARRIER-PROTEIN] DEHYDRATASE"/>
    <property type="match status" value="1"/>
</dbReference>
<dbReference type="Gene3D" id="3.10.129.10">
    <property type="entry name" value="Hotdog Thioesterase"/>
    <property type="match status" value="1"/>
</dbReference>
<keyword evidence="4 9" id="KW-0444">Lipid biosynthesis</keyword>
<gene>
    <name evidence="9 10" type="primary">fabZ</name>
    <name evidence="10" type="ORF">ACFMB1_15625</name>
</gene>
<evidence type="ECO:0000256" key="7">
    <source>
        <dbReference type="ARBA" id="ARBA00023239"/>
    </source>
</evidence>
<feature type="active site" evidence="9">
    <location>
        <position position="57"/>
    </location>
</feature>
<dbReference type="EC" id="4.2.1.59" evidence="9"/>
<comment type="catalytic activity">
    <reaction evidence="9">
        <text>a (3R)-hydroxyacyl-[ACP] = a (2E)-enoyl-[ACP] + H2O</text>
        <dbReference type="Rhea" id="RHEA:13097"/>
        <dbReference type="Rhea" id="RHEA-COMP:9925"/>
        <dbReference type="Rhea" id="RHEA-COMP:9945"/>
        <dbReference type="ChEBI" id="CHEBI:15377"/>
        <dbReference type="ChEBI" id="CHEBI:78784"/>
        <dbReference type="ChEBI" id="CHEBI:78827"/>
        <dbReference type="EC" id="4.2.1.59"/>
    </reaction>
</comment>
<evidence type="ECO:0000313" key="11">
    <source>
        <dbReference type="Proteomes" id="UP001596116"/>
    </source>
</evidence>
<dbReference type="NCBIfam" id="TIGR01750">
    <property type="entry name" value="fabZ"/>
    <property type="match status" value="1"/>
</dbReference>
<proteinExistence type="inferred from homology"/>
<keyword evidence="7 9" id="KW-0456">Lyase</keyword>
<dbReference type="EMBL" id="JBHPON010000002">
    <property type="protein sequence ID" value="MFC6036984.1"/>
    <property type="molecule type" value="Genomic_DNA"/>
</dbReference>
<sequence length="154" mass="17090">MSKIEPGKSVLEVDELMQILPHRYPILLVDRLVDIVPGEGAVGIKNVTFNEPIFQGHFPQKPVLPGVFMIEAMAQTAAAYTSYTENLDTEGKIVLFMGVDKARFRRPVVPGDQVRIAVRTVQRRPPVWRFEGVATVDGKKVAEAQFSAMLAQSL</sequence>
<evidence type="ECO:0000256" key="6">
    <source>
        <dbReference type="ARBA" id="ARBA00023098"/>
    </source>
</evidence>
<dbReference type="HAMAP" id="MF_00406">
    <property type="entry name" value="FabZ"/>
    <property type="match status" value="1"/>
</dbReference>
<dbReference type="SUPFAM" id="SSF54637">
    <property type="entry name" value="Thioesterase/thiol ester dehydrase-isomerase"/>
    <property type="match status" value="1"/>
</dbReference>
<comment type="similarity">
    <text evidence="2 9">Belongs to the thioester dehydratase family. FabZ subfamily.</text>
</comment>
<dbReference type="GO" id="GO:0019171">
    <property type="term" value="F:(3R)-hydroxyacyl-[acyl-carrier-protein] dehydratase activity"/>
    <property type="evidence" value="ECO:0007669"/>
    <property type="project" value="UniProtKB-EC"/>
</dbReference>
<keyword evidence="11" id="KW-1185">Reference proteome</keyword>
<keyword evidence="3 9" id="KW-0963">Cytoplasm</keyword>
<dbReference type="NCBIfam" id="NF000582">
    <property type="entry name" value="PRK00006.1"/>
    <property type="match status" value="1"/>
</dbReference>
<name>A0ABW1KYD2_9PROT</name>
<evidence type="ECO:0000256" key="8">
    <source>
        <dbReference type="ARBA" id="ARBA00025049"/>
    </source>
</evidence>
<reference evidence="10 11" key="1">
    <citation type="submission" date="2024-09" db="EMBL/GenBank/DDBJ databases">
        <authorList>
            <person name="Zhang Z.-H."/>
        </authorList>
    </citation>
    <scope>NUCLEOTIDE SEQUENCE [LARGE SCALE GENOMIC DNA]</scope>
    <source>
        <strain evidence="10 11">HHTR114</strain>
    </source>
</reference>
<dbReference type="InterPro" id="IPR013114">
    <property type="entry name" value="FabA_FabZ"/>
</dbReference>
<dbReference type="Pfam" id="PF07977">
    <property type="entry name" value="FabA"/>
    <property type="match status" value="1"/>
</dbReference>
<comment type="function">
    <text evidence="8 9">Involved in unsaturated fatty acids biosynthesis. Catalyzes the dehydration of short chain beta-hydroxyacyl-ACPs and long chain saturated and unsaturated beta-hydroxyacyl-ACPs.</text>
</comment>
<dbReference type="InterPro" id="IPR029069">
    <property type="entry name" value="HotDog_dom_sf"/>
</dbReference>
<evidence type="ECO:0000256" key="9">
    <source>
        <dbReference type="HAMAP-Rule" id="MF_00406"/>
    </source>
</evidence>
<dbReference type="RefSeq" id="WP_379881765.1">
    <property type="nucleotide sequence ID" value="NZ_JBHPON010000002.1"/>
</dbReference>
<organism evidence="10 11">
    <name type="scientific">Hyphococcus aureus</name>
    <dbReference type="NCBI Taxonomy" id="2666033"/>
    <lineage>
        <taxon>Bacteria</taxon>
        <taxon>Pseudomonadati</taxon>
        <taxon>Pseudomonadota</taxon>
        <taxon>Alphaproteobacteria</taxon>
        <taxon>Parvularculales</taxon>
        <taxon>Parvularculaceae</taxon>
        <taxon>Hyphococcus</taxon>
    </lineage>
</organism>
<evidence type="ECO:0000256" key="1">
    <source>
        <dbReference type="ARBA" id="ARBA00004496"/>
    </source>
</evidence>
<evidence type="ECO:0000256" key="5">
    <source>
        <dbReference type="ARBA" id="ARBA00022556"/>
    </source>
</evidence>
<dbReference type="CDD" id="cd01288">
    <property type="entry name" value="FabZ"/>
    <property type="match status" value="1"/>
</dbReference>
<protein>
    <recommendedName>
        <fullName evidence="9">3-hydroxyacyl-[acyl-carrier-protein] dehydratase FabZ</fullName>
        <ecNumber evidence="9">4.2.1.59</ecNumber>
    </recommendedName>
    <alternativeName>
        <fullName evidence="9">(3R)-hydroxymyristoyl-[acyl-carrier-protein] dehydratase</fullName>
        <shortName evidence="9">(3R)-hydroxymyristoyl-ACP dehydrase</shortName>
    </alternativeName>
    <alternativeName>
        <fullName evidence="9">Beta-hydroxyacyl-ACP dehydratase</fullName>
    </alternativeName>
</protein>
<evidence type="ECO:0000256" key="4">
    <source>
        <dbReference type="ARBA" id="ARBA00022516"/>
    </source>
</evidence>
<comment type="caution">
    <text evidence="10">The sequence shown here is derived from an EMBL/GenBank/DDBJ whole genome shotgun (WGS) entry which is preliminary data.</text>
</comment>
<keyword evidence="6 9" id="KW-0443">Lipid metabolism</keyword>
<dbReference type="PANTHER" id="PTHR30272:SF1">
    <property type="entry name" value="3-HYDROXYACYL-[ACYL-CARRIER-PROTEIN] DEHYDRATASE"/>
    <property type="match status" value="1"/>
</dbReference>
<accession>A0ABW1KYD2</accession>
<evidence type="ECO:0000313" key="10">
    <source>
        <dbReference type="EMBL" id="MFC6036984.1"/>
    </source>
</evidence>
<dbReference type="Proteomes" id="UP001596116">
    <property type="component" value="Unassembled WGS sequence"/>
</dbReference>